<proteinExistence type="predicted"/>
<protein>
    <submittedName>
        <fullName evidence="1">Uncharacterized protein</fullName>
    </submittedName>
</protein>
<evidence type="ECO:0000313" key="2">
    <source>
        <dbReference type="Proteomes" id="UP000005954"/>
    </source>
</evidence>
<reference evidence="1 2" key="1">
    <citation type="submission" date="2005-12" db="EMBL/GenBank/DDBJ databases">
        <authorList>
            <person name="Moran M.A."/>
            <person name="Ferriera S."/>
            <person name="Johnson J."/>
            <person name="Kravitz S."/>
            <person name="Halpern A."/>
            <person name="Remington K."/>
            <person name="Beeson K."/>
            <person name="Tran B."/>
            <person name="Rogers Y.-H."/>
            <person name="Friedman R."/>
            <person name="Venter J.C."/>
        </authorList>
    </citation>
    <scope>NUCLEOTIDE SEQUENCE [LARGE SCALE GENOMIC DNA]</scope>
    <source>
        <strain evidence="2">ATCC BAA-591 / DSM 15170 / ISM</strain>
    </source>
</reference>
<dbReference type="EMBL" id="AALY01000003">
    <property type="protein sequence ID" value="EAP75347.1"/>
    <property type="molecule type" value="Genomic_DNA"/>
</dbReference>
<organism evidence="1 2">
    <name type="scientific">Roseovarius nubinhibens (strain ATCC BAA-591 / DSM 15170 / ISM)</name>
    <dbReference type="NCBI Taxonomy" id="89187"/>
    <lineage>
        <taxon>Bacteria</taxon>
        <taxon>Pseudomonadati</taxon>
        <taxon>Pseudomonadota</taxon>
        <taxon>Alphaproteobacteria</taxon>
        <taxon>Rhodobacterales</taxon>
        <taxon>Roseobacteraceae</taxon>
        <taxon>Roseovarius</taxon>
    </lineage>
</organism>
<accession>A3SQD8</accession>
<dbReference type="HOGENOM" id="CLU_213939_0_0_5"/>
<gene>
    <name evidence="1" type="ORF">ISM_09501</name>
</gene>
<keyword evidence="2" id="KW-1185">Reference proteome</keyword>
<dbReference type="Proteomes" id="UP000005954">
    <property type="component" value="Unassembled WGS sequence"/>
</dbReference>
<dbReference type="AlphaFoldDB" id="A3SQD8"/>
<evidence type="ECO:0000313" key="1">
    <source>
        <dbReference type="EMBL" id="EAP75347.1"/>
    </source>
</evidence>
<comment type="caution">
    <text evidence="1">The sequence shown here is derived from an EMBL/GenBank/DDBJ whole genome shotgun (WGS) entry which is preliminary data.</text>
</comment>
<sequence>MFEIASDRKTRSAYTRAHDARGDLIRDLWQRLFGRR</sequence>
<name>A3SQD8_ROSNI</name>